<protein>
    <submittedName>
        <fullName evidence="1">Uncharacterized protein</fullName>
    </submittedName>
</protein>
<dbReference type="AlphaFoldDB" id="A0A9D1A8J4"/>
<dbReference type="EMBL" id="DVGD01000251">
    <property type="protein sequence ID" value="HIR10276.1"/>
    <property type="molecule type" value="Genomic_DNA"/>
</dbReference>
<evidence type="ECO:0000313" key="2">
    <source>
        <dbReference type="Proteomes" id="UP000824258"/>
    </source>
</evidence>
<name>A0A9D1A8J4_9FIRM</name>
<gene>
    <name evidence="1" type="ORF">IAA70_07710</name>
</gene>
<dbReference type="Proteomes" id="UP000824258">
    <property type="component" value="Unassembled WGS sequence"/>
</dbReference>
<reference evidence="1" key="1">
    <citation type="submission" date="2020-10" db="EMBL/GenBank/DDBJ databases">
        <authorList>
            <person name="Gilroy R."/>
        </authorList>
    </citation>
    <scope>NUCLEOTIDE SEQUENCE</scope>
    <source>
        <strain evidence="1">ChiHjej9B8-7071</strain>
    </source>
</reference>
<reference evidence="1" key="2">
    <citation type="journal article" date="2021" name="PeerJ">
        <title>Extensive microbial diversity within the chicken gut microbiome revealed by metagenomics and culture.</title>
        <authorList>
            <person name="Gilroy R."/>
            <person name="Ravi A."/>
            <person name="Getino M."/>
            <person name="Pursley I."/>
            <person name="Horton D.L."/>
            <person name="Alikhan N.F."/>
            <person name="Baker D."/>
            <person name="Gharbi K."/>
            <person name="Hall N."/>
            <person name="Watson M."/>
            <person name="Adriaenssens E.M."/>
            <person name="Foster-Nyarko E."/>
            <person name="Jarju S."/>
            <person name="Secka A."/>
            <person name="Antonio M."/>
            <person name="Oren A."/>
            <person name="Chaudhuri R.R."/>
            <person name="La Ragione R."/>
            <person name="Hildebrand F."/>
            <person name="Pallen M.J."/>
        </authorList>
    </citation>
    <scope>NUCLEOTIDE SEQUENCE</scope>
    <source>
        <strain evidence="1">ChiHjej9B8-7071</strain>
    </source>
</reference>
<comment type="caution">
    <text evidence="1">The sequence shown here is derived from an EMBL/GenBank/DDBJ whole genome shotgun (WGS) entry which is preliminary data.</text>
</comment>
<proteinExistence type="predicted"/>
<organism evidence="1 2">
    <name type="scientific">Candidatus Avoscillospira stercoripullorum</name>
    <dbReference type="NCBI Taxonomy" id="2840709"/>
    <lineage>
        <taxon>Bacteria</taxon>
        <taxon>Bacillati</taxon>
        <taxon>Bacillota</taxon>
        <taxon>Clostridia</taxon>
        <taxon>Eubacteriales</taxon>
        <taxon>Oscillospiraceae</taxon>
        <taxon>Oscillospiraceae incertae sedis</taxon>
        <taxon>Candidatus Avoscillospira</taxon>
    </lineage>
</organism>
<accession>A0A9D1A8J4</accession>
<evidence type="ECO:0000313" key="1">
    <source>
        <dbReference type="EMBL" id="HIR10276.1"/>
    </source>
</evidence>
<sequence length="71" mass="7720">MALSLDSKIKDILRSPEGRAVMEKWAPGSTSNPSMKLVGALTYRKLLSYPESAEVAVHADEIDADLKACSR</sequence>